<dbReference type="Pfam" id="PF00089">
    <property type="entry name" value="Trypsin"/>
    <property type="match status" value="1"/>
</dbReference>
<evidence type="ECO:0000313" key="7">
    <source>
        <dbReference type="Proteomes" id="UP001589887"/>
    </source>
</evidence>
<reference evidence="6 7" key="1">
    <citation type="submission" date="2024-09" db="EMBL/GenBank/DDBJ databases">
        <authorList>
            <person name="Sun Q."/>
            <person name="Mori K."/>
        </authorList>
    </citation>
    <scope>NUCLEOTIDE SEQUENCE [LARGE SCALE GENOMIC DNA]</scope>
    <source>
        <strain evidence="6 7">JCM 4557</strain>
    </source>
</reference>
<dbReference type="Gene3D" id="2.80.10.50">
    <property type="match status" value="1"/>
</dbReference>
<dbReference type="PANTHER" id="PTHR24276:SF98">
    <property type="entry name" value="FI18310P1-RELATED"/>
    <property type="match status" value="1"/>
</dbReference>
<evidence type="ECO:0000256" key="2">
    <source>
        <dbReference type="ARBA" id="ARBA00023157"/>
    </source>
</evidence>
<evidence type="ECO:0000259" key="4">
    <source>
        <dbReference type="PROSITE" id="PS50240"/>
    </source>
</evidence>
<dbReference type="PROSITE" id="PS50240">
    <property type="entry name" value="TRYPSIN_DOM"/>
    <property type="match status" value="1"/>
</dbReference>
<keyword evidence="7" id="KW-1185">Reference proteome</keyword>
<accession>A0ABV6T9W7</accession>
<gene>
    <name evidence="6" type="ORF">ACFH04_00435</name>
</gene>
<dbReference type="SMART" id="SM00020">
    <property type="entry name" value="Tryp_SPc"/>
    <property type="match status" value="1"/>
</dbReference>
<feature type="domain" description="Bulb-type lectin" evidence="5">
    <location>
        <begin position="376"/>
        <end position="488"/>
    </location>
</feature>
<dbReference type="PRINTS" id="PR00722">
    <property type="entry name" value="CHYMOTRYPSIN"/>
</dbReference>
<dbReference type="PROSITE" id="PS50927">
    <property type="entry name" value="BULB_LECTIN"/>
    <property type="match status" value="2"/>
</dbReference>
<dbReference type="Gene3D" id="2.90.10.10">
    <property type="entry name" value="Bulb-type lectin domain"/>
    <property type="match status" value="3"/>
</dbReference>
<feature type="domain" description="Peptidase S1" evidence="4">
    <location>
        <begin position="33"/>
        <end position="245"/>
    </location>
</feature>
<feature type="signal peptide" evidence="3">
    <location>
        <begin position="1"/>
        <end position="33"/>
    </location>
</feature>
<dbReference type="EMBL" id="JBHMQV010000001">
    <property type="protein sequence ID" value="MFC0842213.1"/>
    <property type="molecule type" value="Genomic_DNA"/>
</dbReference>
<dbReference type="SUPFAM" id="SSF50494">
    <property type="entry name" value="Trypsin-like serine proteases"/>
    <property type="match status" value="1"/>
</dbReference>
<dbReference type="InterPro" id="IPR043504">
    <property type="entry name" value="Peptidase_S1_PA_chymotrypsin"/>
</dbReference>
<dbReference type="SMART" id="SM00108">
    <property type="entry name" value="B_lectin"/>
    <property type="match status" value="2"/>
</dbReference>
<dbReference type="SMART" id="SM00458">
    <property type="entry name" value="RICIN"/>
    <property type="match status" value="1"/>
</dbReference>
<dbReference type="PANTHER" id="PTHR24276">
    <property type="entry name" value="POLYSERASE-RELATED"/>
    <property type="match status" value="1"/>
</dbReference>
<keyword evidence="3" id="KW-0732">Signal</keyword>
<dbReference type="Pfam" id="PF00652">
    <property type="entry name" value="Ricin_B_lectin"/>
    <property type="match status" value="1"/>
</dbReference>
<dbReference type="SUPFAM" id="SSF50370">
    <property type="entry name" value="Ricin B-like lectins"/>
    <property type="match status" value="1"/>
</dbReference>
<dbReference type="InterPro" id="IPR009003">
    <property type="entry name" value="Peptidase_S1_PA"/>
</dbReference>
<dbReference type="RefSeq" id="WP_394316098.1">
    <property type="nucleotide sequence ID" value="NZ_JBHMQV010000001.1"/>
</dbReference>
<sequence length="607" mass="62393">MSLLYSRLMRTAGLVVTATAVTAGLVTVGTAQAVTGPEAAAGQLASAVKLSIGDVESGRSCTATLIDPSWIMTAASCFAATPGSSVPSGRPALATTATLSDGKSLEVTDIVARDDRDVALARLAAPVTSVSAASRAATAPTAGTDLVAAGFGRTATEWVPGKLHTGSFAVTTANPTSLAITGKGTDAICKGDTGGPLFNAAGELVGVNSRSWMGGCLGTNPSETRTGAVAARTDGLNDWIASAKQRPAVLRSGATLSSGATLTSEYGKLVMQADGNLVIYHGTGGEGRGGALWASGTGGNPGAFARMQADGNLVVYKKGGGDSVANSALWASGTWGHAGATLALGADANLVVFEVVTNGNAGTGKLLWQTGTGPRGDKLASDTKLMPGQWLTNGKTVLLMDIQGNVLIRELATGRELWSKTTWDWYSYLHMQNDGNLVLYKKDGGQGRDGALWSTQTWSGAGSYASLETNGSLVVRWNSGGERWASSSFRGQQSGRCLDSYNGNDAVIWDCWGGANQQWVTTAAKELRSGGKCLTAEPGANQGSHLKVVDCDGRGEQKWNVNTDNATISSAIKPNQCVNVFSEATANASVVGLWQCGNGTNAQWTRP</sequence>
<dbReference type="Proteomes" id="UP001589887">
    <property type="component" value="Unassembled WGS sequence"/>
</dbReference>
<name>A0ABV6T9W7_9ACTN</name>
<feature type="domain" description="Bulb-type lectin" evidence="5">
    <location>
        <begin position="247"/>
        <end position="365"/>
    </location>
</feature>
<dbReference type="GO" id="GO:0016787">
    <property type="term" value="F:hydrolase activity"/>
    <property type="evidence" value="ECO:0007669"/>
    <property type="project" value="UniProtKB-KW"/>
</dbReference>
<dbReference type="InterPro" id="IPR035992">
    <property type="entry name" value="Ricin_B-like_lectins"/>
</dbReference>
<evidence type="ECO:0000256" key="1">
    <source>
        <dbReference type="ARBA" id="ARBA00007664"/>
    </source>
</evidence>
<comment type="caution">
    <text evidence="6">The sequence shown here is derived from an EMBL/GenBank/DDBJ whole genome shotgun (WGS) entry which is preliminary data.</text>
</comment>
<dbReference type="InterPro" id="IPR050430">
    <property type="entry name" value="Peptidase_S1"/>
</dbReference>
<dbReference type="InterPro" id="IPR000772">
    <property type="entry name" value="Ricin_B_lectin"/>
</dbReference>
<evidence type="ECO:0000313" key="6">
    <source>
        <dbReference type="EMBL" id="MFC0842213.1"/>
    </source>
</evidence>
<dbReference type="PROSITE" id="PS50231">
    <property type="entry name" value="RICIN_B_LECTIN"/>
    <property type="match status" value="1"/>
</dbReference>
<comment type="similarity">
    <text evidence="1">Belongs to the peptidase S1 family.</text>
</comment>
<dbReference type="InterPro" id="IPR036426">
    <property type="entry name" value="Bulb-type_lectin_dom_sf"/>
</dbReference>
<dbReference type="InterPro" id="IPR001314">
    <property type="entry name" value="Peptidase_S1A"/>
</dbReference>
<dbReference type="SUPFAM" id="SSF51110">
    <property type="entry name" value="alpha-D-mannose-specific plant lectins"/>
    <property type="match status" value="2"/>
</dbReference>
<evidence type="ECO:0000256" key="3">
    <source>
        <dbReference type="SAM" id="SignalP"/>
    </source>
</evidence>
<feature type="chain" id="PRO_5047420230" evidence="3">
    <location>
        <begin position="34"/>
        <end position="607"/>
    </location>
</feature>
<organism evidence="6 7">
    <name type="scientific">Streptomyces noboritoensis</name>
    <dbReference type="NCBI Taxonomy" id="67337"/>
    <lineage>
        <taxon>Bacteria</taxon>
        <taxon>Bacillati</taxon>
        <taxon>Actinomycetota</taxon>
        <taxon>Actinomycetes</taxon>
        <taxon>Kitasatosporales</taxon>
        <taxon>Streptomycetaceae</taxon>
        <taxon>Streptomyces</taxon>
    </lineage>
</organism>
<dbReference type="EC" id="3.4.21.-" evidence="6"/>
<proteinExistence type="inferred from homology"/>
<dbReference type="Gene3D" id="2.40.10.10">
    <property type="entry name" value="Trypsin-like serine proteases"/>
    <property type="match status" value="1"/>
</dbReference>
<dbReference type="InterPro" id="IPR001480">
    <property type="entry name" value="Bulb-type_lectin_dom"/>
</dbReference>
<evidence type="ECO:0000259" key="5">
    <source>
        <dbReference type="PROSITE" id="PS50927"/>
    </source>
</evidence>
<keyword evidence="2" id="KW-1015">Disulfide bond</keyword>
<dbReference type="InterPro" id="IPR001254">
    <property type="entry name" value="Trypsin_dom"/>
</dbReference>
<protein>
    <submittedName>
        <fullName evidence="6">Trypsin-like serine protease</fullName>
        <ecNumber evidence="6">3.4.21.-</ecNumber>
    </submittedName>
</protein>
<keyword evidence="6" id="KW-0378">Hydrolase</keyword>